<proteinExistence type="predicted"/>
<feature type="chain" id="PRO_5028063074" description="Lipoprotein" evidence="1">
    <location>
        <begin position="24"/>
        <end position="206"/>
    </location>
</feature>
<dbReference type="AlphaFoldDB" id="A0A7C5QQ39"/>
<organism evidence="2">
    <name type="scientific">Hellea balneolensis</name>
    <dbReference type="NCBI Taxonomy" id="287478"/>
    <lineage>
        <taxon>Bacteria</taxon>
        <taxon>Pseudomonadati</taxon>
        <taxon>Pseudomonadota</taxon>
        <taxon>Alphaproteobacteria</taxon>
        <taxon>Maricaulales</taxon>
        <taxon>Robiginitomaculaceae</taxon>
        <taxon>Hellea</taxon>
    </lineage>
</organism>
<comment type="caution">
    <text evidence="2">The sequence shown here is derived from an EMBL/GenBank/DDBJ whole genome shotgun (WGS) entry which is preliminary data.</text>
</comment>
<evidence type="ECO:0000313" key="2">
    <source>
        <dbReference type="EMBL" id="HHL43461.1"/>
    </source>
</evidence>
<accession>A0A7C5QQ39</accession>
<gene>
    <name evidence="2" type="ORF">ENJ42_07585</name>
</gene>
<name>A0A7C5QQ39_9PROT</name>
<dbReference type="Proteomes" id="UP000885830">
    <property type="component" value="Unassembled WGS sequence"/>
</dbReference>
<keyword evidence="1" id="KW-0732">Signal</keyword>
<dbReference type="EMBL" id="DRMJ01000393">
    <property type="protein sequence ID" value="HHL43461.1"/>
    <property type="molecule type" value="Genomic_DNA"/>
</dbReference>
<reference evidence="2" key="1">
    <citation type="journal article" date="2020" name="mSystems">
        <title>Genome- and Community-Level Interaction Insights into Carbon Utilization and Element Cycling Functions of Hydrothermarchaeota in Hydrothermal Sediment.</title>
        <authorList>
            <person name="Zhou Z."/>
            <person name="Liu Y."/>
            <person name="Xu W."/>
            <person name="Pan J."/>
            <person name="Luo Z.H."/>
            <person name="Li M."/>
        </authorList>
    </citation>
    <scope>NUCLEOTIDE SEQUENCE [LARGE SCALE GENOMIC DNA]</scope>
    <source>
        <strain evidence="2">HyVt-485</strain>
    </source>
</reference>
<dbReference type="PROSITE" id="PS51257">
    <property type="entry name" value="PROKAR_LIPOPROTEIN"/>
    <property type="match status" value="1"/>
</dbReference>
<evidence type="ECO:0000256" key="1">
    <source>
        <dbReference type="SAM" id="SignalP"/>
    </source>
</evidence>
<sequence>MNYTARFFAQFCISLTATLGISACTTVDLSQVTTQTVQVPVKTASTNVVERAAKQLSKAFAENGWSKTRSKIKAQTAASILLNGMQKHAQASAQNEPVVRKTFSISDITKATSYVVRTTKAADVYLNVSDLNVDVAHELSLLETALISAKQAEQNFLSGDQTEISNRPPVVMEAYRSAVENLKSITDHYGARARQAIFNTTRTETN</sequence>
<feature type="signal peptide" evidence="1">
    <location>
        <begin position="1"/>
        <end position="23"/>
    </location>
</feature>
<protein>
    <recommendedName>
        <fullName evidence="3">Lipoprotein</fullName>
    </recommendedName>
</protein>
<evidence type="ECO:0008006" key="3">
    <source>
        <dbReference type="Google" id="ProtNLM"/>
    </source>
</evidence>